<keyword evidence="1" id="KW-0812">Transmembrane</keyword>
<feature type="transmembrane region" description="Helical" evidence="1">
    <location>
        <begin position="91"/>
        <end position="113"/>
    </location>
</feature>
<reference evidence="2" key="1">
    <citation type="journal article" date="2021" name="Genome Biol. Evol.">
        <title>A High-Quality Reference Genome for a Parasitic Bivalve with Doubly Uniparental Inheritance (Bivalvia: Unionida).</title>
        <authorList>
            <person name="Smith C.H."/>
        </authorList>
    </citation>
    <scope>NUCLEOTIDE SEQUENCE</scope>
    <source>
        <strain evidence="2">CHS0354</strain>
    </source>
</reference>
<evidence type="ECO:0000256" key="1">
    <source>
        <dbReference type="SAM" id="Phobius"/>
    </source>
</evidence>
<keyword evidence="1" id="KW-0472">Membrane</keyword>
<evidence type="ECO:0000313" key="2">
    <source>
        <dbReference type="EMBL" id="KAK3608134.1"/>
    </source>
</evidence>
<gene>
    <name evidence="2" type="ORF">CHS0354_004792</name>
</gene>
<comment type="caution">
    <text evidence="2">The sequence shown here is derived from an EMBL/GenBank/DDBJ whole genome shotgun (WGS) entry which is preliminary data.</text>
</comment>
<reference evidence="2" key="3">
    <citation type="submission" date="2023-05" db="EMBL/GenBank/DDBJ databases">
        <authorList>
            <person name="Smith C.H."/>
        </authorList>
    </citation>
    <scope>NUCLEOTIDE SEQUENCE</scope>
    <source>
        <strain evidence="2">CHS0354</strain>
        <tissue evidence="2">Mantle</tissue>
    </source>
</reference>
<proteinExistence type="predicted"/>
<accession>A0AAE0TDT6</accession>
<dbReference type="AlphaFoldDB" id="A0AAE0TDT6"/>
<evidence type="ECO:0000313" key="3">
    <source>
        <dbReference type="Proteomes" id="UP001195483"/>
    </source>
</evidence>
<dbReference type="EMBL" id="JAEAOA010000353">
    <property type="protein sequence ID" value="KAK3608134.1"/>
    <property type="molecule type" value="Genomic_DNA"/>
</dbReference>
<organism evidence="2 3">
    <name type="scientific">Potamilus streckersoni</name>
    <dbReference type="NCBI Taxonomy" id="2493646"/>
    <lineage>
        <taxon>Eukaryota</taxon>
        <taxon>Metazoa</taxon>
        <taxon>Spiralia</taxon>
        <taxon>Lophotrochozoa</taxon>
        <taxon>Mollusca</taxon>
        <taxon>Bivalvia</taxon>
        <taxon>Autobranchia</taxon>
        <taxon>Heteroconchia</taxon>
        <taxon>Palaeoheterodonta</taxon>
        <taxon>Unionida</taxon>
        <taxon>Unionoidea</taxon>
        <taxon>Unionidae</taxon>
        <taxon>Ambleminae</taxon>
        <taxon>Lampsilini</taxon>
        <taxon>Potamilus</taxon>
    </lineage>
</organism>
<name>A0AAE0TDT6_9BIVA</name>
<sequence>MLQDEEWRVWQSCSTTSIVLAFLGFLLALFLMWSFRTNINMYFPVYTCIGCFLMLASSTLMWVPVIMLAQINYNLNNLVGTTFKLGLPSGLILAAIGAFFALIGSSLFLLYFCRPRSEDKQIKHQRPTPEPSLSSYTKDSKYVYGRQPVYYIEQSPVKYIERHASHIERPGPGYIERPRYGYLASPIVEYRSLGNNYLPLLCNEENRPSS</sequence>
<protein>
    <submittedName>
        <fullName evidence="2">Uncharacterized protein</fullName>
    </submittedName>
</protein>
<dbReference type="Proteomes" id="UP001195483">
    <property type="component" value="Unassembled WGS sequence"/>
</dbReference>
<dbReference type="Gene3D" id="1.20.140.150">
    <property type="match status" value="1"/>
</dbReference>
<keyword evidence="3" id="KW-1185">Reference proteome</keyword>
<feature type="transmembrane region" description="Helical" evidence="1">
    <location>
        <begin position="15"/>
        <end position="33"/>
    </location>
</feature>
<feature type="transmembrane region" description="Helical" evidence="1">
    <location>
        <begin position="45"/>
        <end position="71"/>
    </location>
</feature>
<reference evidence="2" key="2">
    <citation type="journal article" date="2021" name="Genome Biol. Evol.">
        <title>Developing a high-quality reference genome for a parasitic bivalve with doubly uniparental inheritance (Bivalvia: Unionida).</title>
        <authorList>
            <person name="Smith C.H."/>
        </authorList>
    </citation>
    <scope>NUCLEOTIDE SEQUENCE</scope>
    <source>
        <strain evidence="2">CHS0354</strain>
        <tissue evidence="2">Mantle</tissue>
    </source>
</reference>
<keyword evidence="1" id="KW-1133">Transmembrane helix</keyword>